<name>A0A2N9E5E7_FAGSY</name>
<gene>
    <name evidence="1" type="ORF">FSB_LOCUS2059</name>
</gene>
<organism evidence="1">
    <name type="scientific">Fagus sylvatica</name>
    <name type="common">Beechnut</name>
    <dbReference type="NCBI Taxonomy" id="28930"/>
    <lineage>
        <taxon>Eukaryota</taxon>
        <taxon>Viridiplantae</taxon>
        <taxon>Streptophyta</taxon>
        <taxon>Embryophyta</taxon>
        <taxon>Tracheophyta</taxon>
        <taxon>Spermatophyta</taxon>
        <taxon>Magnoliopsida</taxon>
        <taxon>eudicotyledons</taxon>
        <taxon>Gunneridae</taxon>
        <taxon>Pentapetalae</taxon>
        <taxon>rosids</taxon>
        <taxon>fabids</taxon>
        <taxon>Fagales</taxon>
        <taxon>Fagaceae</taxon>
        <taxon>Fagus</taxon>
    </lineage>
</organism>
<dbReference type="EMBL" id="OIVN01000095">
    <property type="protein sequence ID" value="SPC74177.1"/>
    <property type="molecule type" value="Genomic_DNA"/>
</dbReference>
<proteinExistence type="predicted"/>
<accession>A0A2N9E5E7</accession>
<dbReference type="AlphaFoldDB" id="A0A2N9E5E7"/>
<protein>
    <submittedName>
        <fullName evidence="1">Uncharacterized protein</fullName>
    </submittedName>
</protein>
<reference evidence="1" key="1">
    <citation type="submission" date="2018-02" db="EMBL/GenBank/DDBJ databases">
        <authorList>
            <person name="Cohen D.B."/>
            <person name="Kent A.D."/>
        </authorList>
    </citation>
    <scope>NUCLEOTIDE SEQUENCE</scope>
</reference>
<evidence type="ECO:0000313" key="1">
    <source>
        <dbReference type="EMBL" id="SPC74177.1"/>
    </source>
</evidence>
<sequence length="212" mass="23158">MILMLRQSKLINEEQDEIISASPPSLPSPPSSTSSRSSTTHSQVLLLLNVAGQCNPCPPLNFYLASSAIQVFLYDLVNWFPYLQTLLPKFHDVEEQGPPECWAVVVVVLECWCCRGLLCAEVHRDQWIKEVTSWLFIITHTSDGTDLGGHGRFLGLFSLASSPSSLSSSLAAAGATADHFLVTEFAVDCWTTRRGPLGGVEDQLSSIFLGFG</sequence>